<accession>A0A2U1T758</accession>
<evidence type="ECO:0000313" key="2">
    <source>
        <dbReference type="EMBL" id="PWC01827.1"/>
    </source>
</evidence>
<keyword evidence="1" id="KW-0812">Transmembrane</keyword>
<dbReference type="EMBL" id="QEEZ01000008">
    <property type="protein sequence ID" value="PWC01827.1"/>
    <property type="molecule type" value="Genomic_DNA"/>
</dbReference>
<dbReference type="RefSeq" id="WP_108431005.1">
    <property type="nucleotide sequence ID" value="NZ_CP026947.1"/>
</dbReference>
<comment type="caution">
    <text evidence="2">The sequence shown here is derived from an EMBL/GenBank/DDBJ whole genome shotgun (WGS) entry which is preliminary data.</text>
</comment>
<protein>
    <submittedName>
        <fullName evidence="2">Uncharacterized protein</fullName>
    </submittedName>
</protein>
<gene>
    <name evidence="2" type="ORF">DF222_05715</name>
</gene>
<evidence type="ECO:0000256" key="1">
    <source>
        <dbReference type="SAM" id="Phobius"/>
    </source>
</evidence>
<keyword evidence="1" id="KW-1133">Transmembrane helix</keyword>
<evidence type="ECO:0000313" key="3">
    <source>
        <dbReference type="Proteomes" id="UP000244989"/>
    </source>
</evidence>
<dbReference type="AlphaFoldDB" id="A0A2U1T758"/>
<reference evidence="3" key="1">
    <citation type="submission" date="2018-04" db="EMBL/GenBank/DDBJ databases">
        <authorList>
            <person name="Liu S."/>
            <person name="Wang Z."/>
            <person name="Li J."/>
        </authorList>
    </citation>
    <scope>NUCLEOTIDE SEQUENCE [LARGE SCALE GENOMIC DNA]</scope>
    <source>
        <strain evidence="3">2189</strain>
    </source>
</reference>
<proteinExistence type="predicted"/>
<name>A0A2U1T758_9CORY</name>
<keyword evidence="1" id="KW-0472">Membrane</keyword>
<keyword evidence="3" id="KW-1185">Reference proteome</keyword>
<dbReference type="Proteomes" id="UP000244989">
    <property type="component" value="Unassembled WGS sequence"/>
</dbReference>
<sequence>MVLIALVWVITPFMGDRVPPIFSWGYVALFIGAAIFGVVVAVRSRAWPILLVLVLRFFPFK</sequence>
<feature type="transmembrane region" description="Helical" evidence="1">
    <location>
        <begin position="25"/>
        <end position="58"/>
    </location>
</feature>
<organism evidence="2 3">
    <name type="scientific">Corynebacterium yudongzhengii</name>
    <dbReference type="NCBI Taxonomy" id="2080740"/>
    <lineage>
        <taxon>Bacteria</taxon>
        <taxon>Bacillati</taxon>
        <taxon>Actinomycetota</taxon>
        <taxon>Actinomycetes</taxon>
        <taxon>Mycobacteriales</taxon>
        <taxon>Corynebacteriaceae</taxon>
        <taxon>Corynebacterium</taxon>
    </lineage>
</organism>
<dbReference type="KEGG" id="cyz:C3B44_02630"/>